<keyword evidence="10" id="KW-1185">Reference proteome</keyword>
<dbReference type="RefSeq" id="WP_126108460.1">
    <property type="nucleotide sequence ID" value="NZ_CP034465.1"/>
</dbReference>
<dbReference type="GO" id="GO:0055085">
    <property type="term" value="P:transmembrane transport"/>
    <property type="evidence" value="ECO:0007669"/>
    <property type="project" value="TreeGrafter"/>
</dbReference>
<evidence type="ECO:0000313" key="10">
    <source>
        <dbReference type="Proteomes" id="UP000273326"/>
    </source>
</evidence>
<evidence type="ECO:0000256" key="1">
    <source>
        <dbReference type="ARBA" id="ARBA00004651"/>
    </source>
</evidence>
<feature type="transmembrane region" description="Helical" evidence="8">
    <location>
        <begin position="33"/>
        <end position="55"/>
    </location>
</feature>
<dbReference type="PANTHER" id="PTHR21716">
    <property type="entry name" value="TRANSMEMBRANE PROTEIN"/>
    <property type="match status" value="1"/>
</dbReference>
<keyword evidence="3" id="KW-0813">Transport</keyword>
<feature type="transmembrane region" description="Helical" evidence="8">
    <location>
        <begin position="76"/>
        <end position="101"/>
    </location>
</feature>
<evidence type="ECO:0000256" key="2">
    <source>
        <dbReference type="ARBA" id="ARBA00009773"/>
    </source>
</evidence>
<dbReference type="AlphaFoldDB" id="A0A3Q9BIV0"/>
<reference evidence="10" key="1">
    <citation type="submission" date="2018-12" db="EMBL/GenBank/DDBJ databases">
        <title>Complete genome sequencing of Jeotgalibaca sp. H21T32.</title>
        <authorList>
            <person name="Bae J.-W."/>
            <person name="Lee S.-Y."/>
        </authorList>
    </citation>
    <scope>NUCLEOTIDE SEQUENCE [LARGE SCALE GENOMIC DNA]</scope>
    <source>
        <strain evidence="10">H21T32</strain>
    </source>
</reference>
<name>A0A3Q9BIV0_9LACT</name>
<evidence type="ECO:0000256" key="7">
    <source>
        <dbReference type="ARBA" id="ARBA00023136"/>
    </source>
</evidence>
<evidence type="ECO:0000256" key="4">
    <source>
        <dbReference type="ARBA" id="ARBA00022475"/>
    </source>
</evidence>
<comment type="subcellular location">
    <subcellularLocation>
        <location evidence="1">Cell membrane</location>
        <topology evidence="1">Multi-pass membrane protein</topology>
    </subcellularLocation>
</comment>
<dbReference type="Pfam" id="PF01594">
    <property type="entry name" value="AI-2E_transport"/>
    <property type="match status" value="1"/>
</dbReference>
<feature type="transmembrane region" description="Helical" evidence="8">
    <location>
        <begin position="7"/>
        <end position="27"/>
    </location>
</feature>
<feature type="transmembrane region" description="Helical" evidence="8">
    <location>
        <begin position="332"/>
        <end position="363"/>
    </location>
</feature>
<evidence type="ECO:0000256" key="5">
    <source>
        <dbReference type="ARBA" id="ARBA00022692"/>
    </source>
</evidence>
<feature type="transmembrane region" description="Helical" evidence="8">
    <location>
        <begin position="230"/>
        <end position="254"/>
    </location>
</feature>
<sequence length="386" mass="42993">MLWKEGILFAIIILIIYKLITNLQPIFDHFSNFFAVISPFIVGGIAAYFLSRPVDQVERLIKRTNKSFFVKRARRFAVLAVFLMVAVVVSLVVSYGIPIIVSNVIDLTNQLGNYSRTIVTFGTELIKDLEKSNNWLLSFISSEELMKTISETFSVKGALSQLGMQAISIVNYIISMTSGIINAFISIIICLYSLIFKESILIFFNRVAKAFIPTVRLDAIKSYMYKSNDIFYRFIAAQFLDACVLGILATIILYVLGVQYALTLGIILGISNMIPYFGSMFASILTAVVTFFTGGIQLALLTALSLLILQQIDGNFIGPRIMGDALKLNPMLIILSITIGGAYFGIIGMFLSVPIAAMLKLFINDFLTIREKKLQEREAANFKSTE</sequence>
<protein>
    <submittedName>
        <fullName evidence="9">AI-2E family transporter</fullName>
    </submittedName>
</protein>
<feature type="transmembrane region" description="Helical" evidence="8">
    <location>
        <begin position="260"/>
        <end position="277"/>
    </location>
</feature>
<dbReference type="KEGG" id="jeh:EJN90_01010"/>
<accession>A0A3Q9BIV0</accession>
<dbReference type="OrthoDB" id="9793390at2"/>
<dbReference type="GO" id="GO:0005886">
    <property type="term" value="C:plasma membrane"/>
    <property type="evidence" value="ECO:0007669"/>
    <property type="project" value="UniProtKB-SubCell"/>
</dbReference>
<dbReference type="InterPro" id="IPR002549">
    <property type="entry name" value="AI-2E-like"/>
</dbReference>
<dbReference type="EMBL" id="CP034465">
    <property type="protein sequence ID" value="AZP03359.1"/>
    <property type="molecule type" value="Genomic_DNA"/>
</dbReference>
<proteinExistence type="inferred from homology"/>
<evidence type="ECO:0000256" key="6">
    <source>
        <dbReference type="ARBA" id="ARBA00022989"/>
    </source>
</evidence>
<comment type="similarity">
    <text evidence="2">Belongs to the autoinducer-2 exporter (AI-2E) (TC 2.A.86) family.</text>
</comment>
<keyword evidence="5 8" id="KW-0812">Transmembrane</keyword>
<organism evidence="9 10">
    <name type="scientific">Jeotgalibaca ciconiae</name>
    <dbReference type="NCBI Taxonomy" id="2496265"/>
    <lineage>
        <taxon>Bacteria</taxon>
        <taxon>Bacillati</taxon>
        <taxon>Bacillota</taxon>
        <taxon>Bacilli</taxon>
        <taxon>Lactobacillales</taxon>
        <taxon>Carnobacteriaceae</taxon>
        <taxon>Jeotgalibaca</taxon>
    </lineage>
</organism>
<evidence type="ECO:0000313" key="9">
    <source>
        <dbReference type="EMBL" id="AZP03359.1"/>
    </source>
</evidence>
<keyword evidence="4" id="KW-1003">Cell membrane</keyword>
<gene>
    <name evidence="9" type="ORF">EJN90_01010</name>
</gene>
<keyword evidence="7 8" id="KW-0472">Membrane</keyword>
<feature type="transmembrane region" description="Helical" evidence="8">
    <location>
        <begin position="284"/>
        <end position="312"/>
    </location>
</feature>
<evidence type="ECO:0000256" key="8">
    <source>
        <dbReference type="SAM" id="Phobius"/>
    </source>
</evidence>
<dbReference type="PANTHER" id="PTHR21716:SF53">
    <property type="entry name" value="PERMEASE PERM-RELATED"/>
    <property type="match status" value="1"/>
</dbReference>
<dbReference type="Proteomes" id="UP000273326">
    <property type="component" value="Chromosome"/>
</dbReference>
<evidence type="ECO:0000256" key="3">
    <source>
        <dbReference type="ARBA" id="ARBA00022448"/>
    </source>
</evidence>
<keyword evidence="6 8" id="KW-1133">Transmembrane helix</keyword>
<feature type="transmembrane region" description="Helical" evidence="8">
    <location>
        <begin position="169"/>
        <end position="196"/>
    </location>
</feature>